<evidence type="ECO:0000256" key="5">
    <source>
        <dbReference type="ARBA" id="ARBA00022691"/>
    </source>
</evidence>
<gene>
    <name evidence="7" type="primary">cobL</name>
    <name evidence="7" type="ORF">SV7mr_35380</name>
</gene>
<dbReference type="SUPFAM" id="SSF53790">
    <property type="entry name" value="Tetrapyrrole methylase"/>
    <property type="match status" value="1"/>
</dbReference>
<dbReference type="InterPro" id="IPR014776">
    <property type="entry name" value="4pyrrole_Mease_sub2"/>
</dbReference>
<dbReference type="Gene3D" id="3.30.950.10">
    <property type="entry name" value="Methyltransferase, Cobalt-precorrin-4 Transmethylase, Domain 2"/>
    <property type="match status" value="1"/>
</dbReference>
<dbReference type="PANTHER" id="PTHR43182:SF1">
    <property type="entry name" value="COBALT-PRECORRIN-7 C(5)-METHYLTRANSFERASE"/>
    <property type="match status" value="1"/>
</dbReference>
<dbReference type="GO" id="GO:0009236">
    <property type="term" value="P:cobalamin biosynthetic process"/>
    <property type="evidence" value="ECO:0007669"/>
    <property type="project" value="UniProtKB-UniPathway"/>
</dbReference>
<dbReference type="OrthoDB" id="9780707at2"/>
<dbReference type="UniPathway" id="UPA00148"/>
<dbReference type="InterPro" id="IPR035996">
    <property type="entry name" value="4pyrrol_Methylase_sf"/>
</dbReference>
<dbReference type="RefSeq" id="WP_145274541.1">
    <property type="nucleotide sequence ID" value="NZ_CP036272.1"/>
</dbReference>
<dbReference type="Pfam" id="PF01135">
    <property type="entry name" value="PCMT"/>
    <property type="match status" value="1"/>
</dbReference>
<keyword evidence="2" id="KW-0169">Cobalamin biosynthesis</keyword>
<evidence type="ECO:0000259" key="6">
    <source>
        <dbReference type="Pfam" id="PF00590"/>
    </source>
</evidence>
<evidence type="ECO:0000313" key="8">
    <source>
        <dbReference type="Proteomes" id="UP000315003"/>
    </source>
</evidence>
<feature type="domain" description="Tetrapyrrole methylase" evidence="6">
    <location>
        <begin position="4"/>
        <end position="192"/>
    </location>
</feature>
<keyword evidence="4 7" id="KW-0808">Transferase</keyword>
<keyword evidence="5" id="KW-0949">S-adenosyl-L-methionine</keyword>
<dbReference type="SUPFAM" id="SSF53335">
    <property type="entry name" value="S-adenosyl-L-methionine-dependent methyltransferases"/>
    <property type="match status" value="1"/>
</dbReference>
<evidence type="ECO:0000256" key="1">
    <source>
        <dbReference type="ARBA" id="ARBA00004953"/>
    </source>
</evidence>
<keyword evidence="3 7" id="KW-0489">Methyltransferase</keyword>
<evidence type="ECO:0000313" key="7">
    <source>
        <dbReference type="EMBL" id="QDT61008.1"/>
    </source>
</evidence>
<dbReference type="Gene3D" id="3.40.50.150">
    <property type="entry name" value="Vaccinia Virus protein VP39"/>
    <property type="match status" value="1"/>
</dbReference>
<dbReference type="Pfam" id="PF00590">
    <property type="entry name" value="TP_methylase"/>
    <property type="match status" value="1"/>
</dbReference>
<evidence type="ECO:0000256" key="2">
    <source>
        <dbReference type="ARBA" id="ARBA00022573"/>
    </source>
</evidence>
<accession>A0A517SXY3</accession>
<dbReference type="EC" id="2.1.1.132" evidence="7"/>
<reference evidence="7 8" key="1">
    <citation type="submission" date="2019-02" db="EMBL/GenBank/DDBJ databases">
        <title>Deep-cultivation of Planctomycetes and their phenomic and genomic characterization uncovers novel biology.</title>
        <authorList>
            <person name="Wiegand S."/>
            <person name="Jogler M."/>
            <person name="Boedeker C."/>
            <person name="Pinto D."/>
            <person name="Vollmers J."/>
            <person name="Rivas-Marin E."/>
            <person name="Kohn T."/>
            <person name="Peeters S.H."/>
            <person name="Heuer A."/>
            <person name="Rast P."/>
            <person name="Oberbeckmann S."/>
            <person name="Bunk B."/>
            <person name="Jeske O."/>
            <person name="Meyerdierks A."/>
            <person name="Storesund J.E."/>
            <person name="Kallscheuer N."/>
            <person name="Luecker S."/>
            <person name="Lage O.M."/>
            <person name="Pohl T."/>
            <person name="Merkel B.J."/>
            <person name="Hornburger P."/>
            <person name="Mueller R.-W."/>
            <person name="Bruemmer F."/>
            <person name="Labrenz M."/>
            <person name="Spormann A.M."/>
            <person name="Op den Camp H."/>
            <person name="Overmann J."/>
            <person name="Amann R."/>
            <person name="Jetten M.S.M."/>
            <person name="Mascher T."/>
            <person name="Medema M.H."/>
            <person name="Devos D.P."/>
            <person name="Kaster A.-K."/>
            <person name="Ovreas L."/>
            <person name="Rohde M."/>
            <person name="Galperin M.Y."/>
            <person name="Jogler C."/>
        </authorList>
    </citation>
    <scope>NUCLEOTIDE SEQUENCE [LARGE SCALE GENOMIC DNA]</scope>
    <source>
        <strain evidence="7 8">SV_7m_r</strain>
    </source>
</reference>
<dbReference type="GO" id="GO:0046025">
    <property type="term" value="F:precorrin-6Y C5,15-methyltransferase (decarboxylating) activity"/>
    <property type="evidence" value="ECO:0007669"/>
    <property type="project" value="UniProtKB-EC"/>
</dbReference>
<dbReference type="AlphaFoldDB" id="A0A517SXY3"/>
<sequence>MTAKIYIVGMGDDGLDGLTGHAKSKVRRAEVIVGSTPLLQRVPTDHPAERIVCDGGMQELELCVESLADRPTVMLAGGDPLFYGIARFLTDRIGKNRFEIIPHVSSMQLAFARVKESWDDAFLTNLAVQPLDRVVDVVRAAERVGMFTTEEISPSVVAESLLDRRIDYFNAYVCENLGTPNETITAGDLASIRGQEFSPLNVMVLVRRTGAADLPSGPAKRRLFGNPDDYFLQSRPKRGLLTPCEVRCIAMAELEIQSNSVVWDVGAGSGALAIEAAAIAREGVVYAIEMDVEDYNLMIENAQQFNVPSLIPVHGQAPEAWAELPDPDAVFVGGSGRMVPELVAGAISRLKDGRIVVNVSSPDNLVAVQAVLAEQGFVSDVRMINISRGLQQLDRVRFEALNPSFLVIGYRESAS</sequence>
<dbReference type="NCBIfam" id="TIGR02469">
    <property type="entry name" value="CbiT"/>
    <property type="match status" value="1"/>
</dbReference>
<dbReference type="NCBIfam" id="TIGR02467">
    <property type="entry name" value="CbiE"/>
    <property type="match status" value="1"/>
</dbReference>
<protein>
    <submittedName>
        <fullName evidence="7">Precorrin-6Y C(5,15)-methyltransferase [decarboxylating]</fullName>
        <ecNumber evidence="7">2.1.1.132</ecNumber>
    </submittedName>
</protein>
<comment type="pathway">
    <text evidence="1">Cofactor biosynthesis; adenosylcobalamin biosynthesis.</text>
</comment>
<keyword evidence="8" id="KW-1185">Reference proteome</keyword>
<dbReference type="Gene3D" id="3.40.1010.10">
    <property type="entry name" value="Cobalt-precorrin-4 Transmethylase, Domain 1"/>
    <property type="match status" value="1"/>
</dbReference>
<dbReference type="InterPro" id="IPR006365">
    <property type="entry name" value="Cbl_synth_CobL"/>
</dbReference>
<dbReference type="InterPro" id="IPR000878">
    <property type="entry name" value="4pyrrol_Mease"/>
</dbReference>
<name>A0A517SXY3_9BACT</name>
<dbReference type="InterPro" id="IPR014777">
    <property type="entry name" value="4pyrrole_Mease_sub1"/>
</dbReference>
<organism evidence="7 8">
    <name type="scientific">Stieleria bergensis</name>
    <dbReference type="NCBI Taxonomy" id="2528025"/>
    <lineage>
        <taxon>Bacteria</taxon>
        <taxon>Pseudomonadati</taxon>
        <taxon>Planctomycetota</taxon>
        <taxon>Planctomycetia</taxon>
        <taxon>Pirellulales</taxon>
        <taxon>Pirellulaceae</taxon>
        <taxon>Stieleria</taxon>
    </lineage>
</organism>
<evidence type="ECO:0000256" key="4">
    <source>
        <dbReference type="ARBA" id="ARBA00022679"/>
    </source>
</evidence>
<dbReference type="CDD" id="cd11644">
    <property type="entry name" value="Precorrin-6Y-MT"/>
    <property type="match status" value="1"/>
</dbReference>
<evidence type="ECO:0000256" key="3">
    <source>
        <dbReference type="ARBA" id="ARBA00022603"/>
    </source>
</evidence>
<dbReference type="Proteomes" id="UP000315003">
    <property type="component" value="Chromosome"/>
</dbReference>
<dbReference type="CDD" id="cd02440">
    <property type="entry name" value="AdoMet_MTases"/>
    <property type="match status" value="1"/>
</dbReference>
<dbReference type="InterPro" id="IPR050714">
    <property type="entry name" value="Cobalamin_biosynth_MTase"/>
</dbReference>
<dbReference type="InterPro" id="IPR012818">
    <property type="entry name" value="CbiE"/>
</dbReference>
<dbReference type="GO" id="GO:0032259">
    <property type="term" value="P:methylation"/>
    <property type="evidence" value="ECO:0007669"/>
    <property type="project" value="UniProtKB-KW"/>
</dbReference>
<proteinExistence type="predicted"/>
<dbReference type="InterPro" id="IPR029063">
    <property type="entry name" value="SAM-dependent_MTases_sf"/>
</dbReference>
<dbReference type="PANTHER" id="PTHR43182">
    <property type="entry name" value="COBALT-PRECORRIN-6B C(15)-METHYLTRANSFERASE (DECARBOXYLATING)"/>
    <property type="match status" value="1"/>
</dbReference>
<dbReference type="InterPro" id="IPR014008">
    <property type="entry name" value="Cbl_synth_MTase_CbiT"/>
</dbReference>
<dbReference type="GO" id="GO:0008276">
    <property type="term" value="F:protein methyltransferase activity"/>
    <property type="evidence" value="ECO:0007669"/>
    <property type="project" value="InterPro"/>
</dbReference>
<dbReference type="EMBL" id="CP036272">
    <property type="protein sequence ID" value="QDT61008.1"/>
    <property type="molecule type" value="Genomic_DNA"/>
</dbReference>
<dbReference type="PIRSF" id="PIRSF036428">
    <property type="entry name" value="CobL"/>
    <property type="match status" value="1"/>
</dbReference>